<dbReference type="OrthoDB" id="286637at2759"/>
<dbReference type="GO" id="GO:0032182">
    <property type="term" value="F:ubiquitin-like protein binding"/>
    <property type="evidence" value="ECO:0000318"/>
    <property type="project" value="GO_Central"/>
</dbReference>
<dbReference type="OMA" id="CIAWFRE"/>
<reference evidence="4" key="1">
    <citation type="journal article" date="2016" name="Nature">
        <title>The genome of the seagrass Zostera marina reveals angiosperm adaptation to the sea.</title>
        <authorList>
            <person name="Olsen J.L."/>
            <person name="Rouze P."/>
            <person name="Verhelst B."/>
            <person name="Lin Y.-C."/>
            <person name="Bayer T."/>
            <person name="Collen J."/>
            <person name="Dattolo E."/>
            <person name="De Paoli E."/>
            <person name="Dittami S."/>
            <person name="Maumus F."/>
            <person name="Michel G."/>
            <person name="Kersting A."/>
            <person name="Lauritano C."/>
            <person name="Lohaus R."/>
            <person name="Toepel M."/>
            <person name="Tonon T."/>
            <person name="Vanneste K."/>
            <person name="Amirebrahimi M."/>
            <person name="Brakel J."/>
            <person name="Bostroem C."/>
            <person name="Chovatia M."/>
            <person name="Grimwood J."/>
            <person name="Jenkins J.W."/>
            <person name="Jueterbock A."/>
            <person name="Mraz A."/>
            <person name="Stam W.T."/>
            <person name="Tice H."/>
            <person name="Bornberg-Bauer E."/>
            <person name="Green P.J."/>
            <person name="Pearson G.A."/>
            <person name="Procaccini G."/>
            <person name="Duarte C.M."/>
            <person name="Schmutz J."/>
            <person name="Reusch T.B.H."/>
            <person name="Van de Peer Y."/>
        </authorList>
    </citation>
    <scope>NUCLEOTIDE SEQUENCE [LARGE SCALE GENOMIC DNA]</scope>
    <source>
        <strain evidence="4">cv. Finnish</strain>
    </source>
</reference>
<dbReference type="Gene3D" id="1.10.238.200">
    <property type="entry name" value="Cullin, PONY binding domain"/>
    <property type="match status" value="1"/>
</dbReference>
<dbReference type="AlphaFoldDB" id="A0A0K9PT08"/>
<dbReference type="EMBL" id="LFYR01000643">
    <property type="protein sequence ID" value="KMZ72168.1"/>
    <property type="molecule type" value="Genomic_DNA"/>
</dbReference>
<evidence type="ECO:0000259" key="2">
    <source>
        <dbReference type="PROSITE" id="PS51229"/>
    </source>
</evidence>
<dbReference type="GO" id="GO:0000151">
    <property type="term" value="C:ubiquitin ligase complex"/>
    <property type="evidence" value="ECO:0000318"/>
    <property type="project" value="GO_Central"/>
</dbReference>
<gene>
    <name evidence="3" type="ORF">ZOSMA_16G01380</name>
</gene>
<proteinExistence type="predicted"/>
<dbReference type="GO" id="GO:0031624">
    <property type="term" value="F:ubiquitin conjugating enzyme binding"/>
    <property type="evidence" value="ECO:0000318"/>
    <property type="project" value="GO_Central"/>
</dbReference>
<dbReference type="GO" id="GO:0097602">
    <property type="term" value="F:cullin family protein binding"/>
    <property type="evidence" value="ECO:0000318"/>
    <property type="project" value="GO_Central"/>
</dbReference>
<comment type="caution">
    <text evidence="3">The sequence shown here is derived from an EMBL/GenBank/DDBJ whole genome shotgun (WGS) entry which is preliminary data.</text>
</comment>
<evidence type="ECO:0000313" key="4">
    <source>
        <dbReference type="Proteomes" id="UP000036987"/>
    </source>
</evidence>
<name>A0A0K9PT08_ZOSMR</name>
<dbReference type="InterPro" id="IPR014764">
    <property type="entry name" value="DCN-prot"/>
</dbReference>
<protein>
    <recommendedName>
        <fullName evidence="1">Defective in cullin neddylation protein</fullName>
    </recommendedName>
</protein>
<accession>A0A0K9PT08</accession>
<dbReference type="GO" id="GO:0045116">
    <property type="term" value="P:protein neddylation"/>
    <property type="evidence" value="ECO:0000318"/>
    <property type="project" value="GO_Central"/>
</dbReference>
<dbReference type="STRING" id="29655.A0A0K9PT08"/>
<comment type="function">
    <text evidence="1">Neddylation of cullins play an essential role in the regulation of SCF-type complexes activity.</text>
</comment>
<sequence>MRRSANRRTVLQKSIGLNSSSATSDPYRSGRSVSKEMENIEILFGNYADISSGDIEPAGIESLCSDISISHTDVRMLLLAWKTKAKRQGYFSQYEWCRGLKALRADTLAKLKKALSDLEKEVRSPQNFLDFYSYAFRYCLADIQKNIDLETACELLNIVLASQFPSQTKKLIEFIKFQHEYKVINMDQWTGFLRFCNEINFPSLDNYDSTLAWPLILDNFVEWMLERQN</sequence>
<dbReference type="PANTHER" id="PTHR12281:SF12">
    <property type="entry name" value="DEFECTIVE IN CULLIN NEDDYLATION PROTEIN"/>
    <property type="match status" value="1"/>
</dbReference>
<dbReference type="Proteomes" id="UP000036987">
    <property type="component" value="Unassembled WGS sequence"/>
</dbReference>
<keyword evidence="4" id="KW-1185">Reference proteome</keyword>
<dbReference type="InterPro" id="IPR005176">
    <property type="entry name" value="PONY_dom"/>
</dbReference>
<dbReference type="Pfam" id="PF03556">
    <property type="entry name" value="Cullin_binding"/>
    <property type="match status" value="1"/>
</dbReference>
<evidence type="ECO:0000313" key="3">
    <source>
        <dbReference type="EMBL" id="KMZ72168.1"/>
    </source>
</evidence>
<dbReference type="Gene3D" id="1.10.238.10">
    <property type="entry name" value="EF-hand"/>
    <property type="match status" value="1"/>
</dbReference>
<evidence type="ECO:0000256" key="1">
    <source>
        <dbReference type="RuleBase" id="RU410713"/>
    </source>
</evidence>
<feature type="domain" description="DCUN1" evidence="2">
    <location>
        <begin position="35"/>
        <end position="225"/>
    </location>
</feature>
<dbReference type="InterPro" id="IPR042460">
    <property type="entry name" value="DCN1-like_PONY"/>
</dbReference>
<dbReference type="PANTHER" id="PTHR12281">
    <property type="entry name" value="RP42 RELATED"/>
    <property type="match status" value="1"/>
</dbReference>
<dbReference type="PROSITE" id="PS51229">
    <property type="entry name" value="DCUN1"/>
    <property type="match status" value="1"/>
</dbReference>
<organism evidence="3 4">
    <name type="scientific">Zostera marina</name>
    <name type="common">Eelgrass</name>
    <dbReference type="NCBI Taxonomy" id="29655"/>
    <lineage>
        <taxon>Eukaryota</taxon>
        <taxon>Viridiplantae</taxon>
        <taxon>Streptophyta</taxon>
        <taxon>Embryophyta</taxon>
        <taxon>Tracheophyta</taxon>
        <taxon>Spermatophyta</taxon>
        <taxon>Magnoliopsida</taxon>
        <taxon>Liliopsida</taxon>
        <taxon>Zosteraceae</taxon>
        <taxon>Zostera</taxon>
    </lineage>
</organism>